<sequence length="549" mass="63209">MQAEIAARLEEIIKYMGPYLPLANCHMVNFITQQLWEKHVPELIQNEVGSILGTDLNSIFFHYAKSSSNDEVNDVRETIQYYPHFNNFLESARNMSMRGHAQEKLLTGHDEIKSKLVDLGWEVPEDFYMEQFMTHKKMHEVEVMGNVVSALEHVTEASHIVDVGGGKGYLSSFLSLYHGLRVLGVDSSQVNTHGAIKRTRKLERVWTGLCRRADMLKQGDAPPRRGKHWKSHGPEENQKGMSEEKEILYRQVTEFQQFETDNCERLGIVGLHTCGDLASSCLRIFCERPEFTFLCNVGCCYHLMEEKHCRNPFWDDVDLSSAAKSYGFPMSQFLNNKEFFLGRNARMLAAQSLDRMGEQQEAQTESLYFRALLQVLLLERCGENVPWGQVGRLTAKCVNFVDYVQKALKRLKLDIQMTGYEFPDYPETSTIDGFITVAILNNCCIQRLDLMTWEATGNEVDLLLVLFQSNVDRDEIEALHRNHCHEQEKLHIFFLLRVSLAPVIETIILLDRLLYLHEQGVQEAHLIRLFDPVISPRCYCITAFSKNTH</sequence>
<organism evidence="3 4">
    <name type="scientific">Diploptera punctata</name>
    <name type="common">Pacific beetle cockroach</name>
    <dbReference type="NCBI Taxonomy" id="6984"/>
    <lineage>
        <taxon>Eukaryota</taxon>
        <taxon>Metazoa</taxon>
        <taxon>Ecdysozoa</taxon>
        <taxon>Arthropoda</taxon>
        <taxon>Hexapoda</taxon>
        <taxon>Insecta</taxon>
        <taxon>Pterygota</taxon>
        <taxon>Neoptera</taxon>
        <taxon>Polyneoptera</taxon>
        <taxon>Dictyoptera</taxon>
        <taxon>Blattodea</taxon>
        <taxon>Blaberoidea</taxon>
        <taxon>Blaberidae</taxon>
        <taxon>Diplopterinae</taxon>
        <taxon>Diploptera</taxon>
    </lineage>
</organism>
<proteinExistence type="predicted"/>
<dbReference type="CDD" id="cd02440">
    <property type="entry name" value="AdoMet_MTases"/>
    <property type="match status" value="1"/>
</dbReference>
<dbReference type="Pfam" id="PF13679">
    <property type="entry name" value="Methyltransf_32"/>
    <property type="match status" value="1"/>
</dbReference>
<dbReference type="AlphaFoldDB" id="A0AAD7ZNZ1"/>
<dbReference type="SUPFAM" id="SSF53335">
    <property type="entry name" value="S-adenosyl-L-methionine-dependent methyltransferases"/>
    <property type="match status" value="1"/>
</dbReference>
<dbReference type="Proteomes" id="UP001233999">
    <property type="component" value="Unassembled WGS sequence"/>
</dbReference>
<feature type="region of interest" description="Disordered" evidence="1">
    <location>
        <begin position="220"/>
        <end position="240"/>
    </location>
</feature>
<evidence type="ECO:0000313" key="3">
    <source>
        <dbReference type="EMBL" id="KAJ9584028.1"/>
    </source>
</evidence>
<keyword evidence="4" id="KW-1185">Reference proteome</keyword>
<dbReference type="InterPro" id="IPR025714">
    <property type="entry name" value="Methyltranfer_dom"/>
</dbReference>
<dbReference type="EMBL" id="JASPKZ010007480">
    <property type="protein sequence ID" value="KAJ9584028.1"/>
    <property type="molecule type" value="Genomic_DNA"/>
</dbReference>
<evidence type="ECO:0000313" key="4">
    <source>
        <dbReference type="Proteomes" id="UP001233999"/>
    </source>
</evidence>
<dbReference type="PANTHER" id="PTHR12496:SF9">
    <property type="entry name" value="METHYLTRANSFERASE-LIKE PROTEIN 25-RELATED"/>
    <property type="match status" value="1"/>
</dbReference>
<name>A0AAD7ZNZ1_DIPPU</name>
<feature type="domain" description="Methyltransferase" evidence="2">
    <location>
        <begin position="136"/>
        <end position="306"/>
    </location>
</feature>
<comment type="caution">
    <text evidence="3">The sequence shown here is derived from an EMBL/GenBank/DDBJ whole genome shotgun (WGS) entry which is preliminary data.</text>
</comment>
<reference evidence="3" key="2">
    <citation type="submission" date="2023-05" db="EMBL/GenBank/DDBJ databases">
        <authorList>
            <person name="Fouks B."/>
        </authorList>
    </citation>
    <scope>NUCLEOTIDE SEQUENCE</scope>
    <source>
        <strain evidence="3">Stay&amp;Tobe</strain>
        <tissue evidence="3">Testes</tissue>
    </source>
</reference>
<protein>
    <recommendedName>
        <fullName evidence="2">Methyltransferase domain-containing protein</fullName>
    </recommendedName>
</protein>
<reference evidence="3" key="1">
    <citation type="journal article" date="2023" name="IScience">
        <title>Live-bearing cockroach genome reveals convergent evolutionary mechanisms linked to viviparity in insects and beyond.</title>
        <authorList>
            <person name="Fouks B."/>
            <person name="Harrison M.C."/>
            <person name="Mikhailova A.A."/>
            <person name="Marchal E."/>
            <person name="English S."/>
            <person name="Carruthers M."/>
            <person name="Jennings E.C."/>
            <person name="Chiamaka E.L."/>
            <person name="Frigard R.A."/>
            <person name="Pippel M."/>
            <person name="Attardo G.M."/>
            <person name="Benoit J.B."/>
            <person name="Bornberg-Bauer E."/>
            <person name="Tobe S.S."/>
        </authorList>
    </citation>
    <scope>NUCLEOTIDE SEQUENCE</scope>
    <source>
        <strain evidence="3">Stay&amp;Tobe</strain>
    </source>
</reference>
<gene>
    <name evidence="3" type="ORF">L9F63_021632</name>
</gene>
<accession>A0AAD7ZNZ1</accession>
<evidence type="ECO:0000259" key="2">
    <source>
        <dbReference type="Pfam" id="PF13679"/>
    </source>
</evidence>
<dbReference type="InterPro" id="IPR052220">
    <property type="entry name" value="METTL25"/>
</dbReference>
<dbReference type="InterPro" id="IPR029063">
    <property type="entry name" value="SAM-dependent_MTases_sf"/>
</dbReference>
<dbReference type="Gene3D" id="3.40.50.150">
    <property type="entry name" value="Vaccinia Virus protein VP39"/>
    <property type="match status" value="1"/>
</dbReference>
<dbReference type="PANTHER" id="PTHR12496">
    <property type="entry name" value="CGI-41 METHYLTRANSFERASE"/>
    <property type="match status" value="1"/>
</dbReference>
<evidence type="ECO:0000256" key="1">
    <source>
        <dbReference type="SAM" id="MobiDB-lite"/>
    </source>
</evidence>